<dbReference type="InterPro" id="IPR051791">
    <property type="entry name" value="Pra-immunoreactive"/>
</dbReference>
<dbReference type="PANTHER" id="PTHR36115">
    <property type="entry name" value="PROLINE-RICH ANTIGEN HOMOLOG-RELATED"/>
    <property type="match status" value="1"/>
</dbReference>
<keyword evidence="9" id="KW-1185">Reference proteome</keyword>
<dbReference type="Proteomes" id="UP001321580">
    <property type="component" value="Unassembled WGS sequence"/>
</dbReference>
<feature type="transmembrane region" description="Helical" evidence="6">
    <location>
        <begin position="12"/>
        <end position="30"/>
    </location>
</feature>
<evidence type="ECO:0000256" key="1">
    <source>
        <dbReference type="ARBA" id="ARBA00004651"/>
    </source>
</evidence>
<name>A0ABT6XDF8_9GAMM</name>
<evidence type="ECO:0000256" key="3">
    <source>
        <dbReference type="ARBA" id="ARBA00022692"/>
    </source>
</evidence>
<accession>A0ABT6XDF8</accession>
<organism evidence="8 9">
    <name type="scientific">Lysobacter stagni</name>
    <dbReference type="NCBI Taxonomy" id="3045172"/>
    <lineage>
        <taxon>Bacteria</taxon>
        <taxon>Pseudomonadati</taxon>
        <taxon>Pseudomonadota</taxon>
        <taxon>Gammaproteobacteria</taxon>
        <taxon>Lysobacterales</taxon>
        <taxon>Lysobacteraceae</taxon>
        <taxon>Lysobacter</taxon>
    </lineage>
</organism>
<keyword evidence="2" id="KW-1003">Cell membrane</keyword>
<feature type="transmembrane region" description="Helical" evidence="6">
    <location>
        <begin position="80"/>
        <end position="103"/>
    </location>
</feature>
<proteinExistence type="predicted"/>
<dbReference type="RefSeq" id="WP_283211663.1">
    <property type="nucleotide sequence ID" value="NZ_JASGBI010000001.1"/>
</dbReference>
<evidence type="ECO:0000256" key="6">
    <source>
        <dbReference type="SAM" id="Phobius"/>
    </source>
</evidence>
<comment type="caution">
    <text evidence="8">The sequence shown here is derived from an EMBL/GenBank/DDBJ whole genome shotgun (WGS) entry which is preliminary data.</text>
</comment>
<evidence type="ECO:0000256" key="4">
    <source>
        <dbReference type="ARBA" id="ARBA00022989"/>
    </source>
</evidence>
<keyword evidence="3 6" id="KW-0812">Transmembrane</keyword>
<evidence type="ECO:0000256" key="2">
    <source>
        <dbReference type="ARBA" id="ARBA00022475"/>
    </source>
</evidence>
<evidence type="ECO:0000313" key="9">
    <source>
        <dbReference type="Proteomes" id="UP001321580"/>
    </source>
</evidence>
<gene>
    <name evidence="8" type="ORF">QLQ15_04565</name>
</gene>
<sequence>MTAPGGFWRRYAAWSLDAALVALVASPLLLPRFFADARALDVRFAELFTAFYGALGGDALDPARVLDHPSLVSGVAAVEAALTRMAVPVAVALVMGSLILHVAGECSRWQGSPGKRAMGLRVVDRHGAAIGAAHALARQLAGGLSWLTLNLGHAMAALPPDHLALHDRVSGTRVVRSASSAWPAWARAWLAVQAFTAVAATVALTGHLMQLAQAAAERAFGG</sequence>
<evidence type="ECO:0000256" key="5">
    <source>
        <dbReference type="ARBA" id="ARBA00023136"/>
    </source>
</evidence>
<protein>
    <submittedName>
        <fullName evidence="8">RDD family protein</fullName>
    </submittedName>
</protein>
<keyword evidence="4 6" id="KW-1133">Transmembrane helix</keyword>
<reference evidence="8 9" key="1">
    <citation type="submission" date="2023-05" db="EMBL/GenBank/DDBJ databases">
        <title>Lysobacter sp. strain LF1 Genome sequencing and assembly.</title>
        <authorList>
            <person name="Jung Y."/>
        </authorList>
    </citation>
    <scope>NUCLEOTIDE SEQUENCE [LARGE SCALE GENOMIC DNA]</scope>
    <source>
        <strain evidence="8 9">LF1</strain>
    </source>
</reference>
<dbReference type="Pfam" id="PF06271">
    <property type="entry name" value="RDD"/>
    <property type="match status" value="1"/>
</dbReference>
<keyword evidence="5 6" id="KW-0472">Membrane</keyword>
<evidence type="ECO:0000259" key="7">
    <source>
        <dbReference type="Pfam" id="PF06271"/>
    </source>
</evidence>
<dbReference type="EMBL" id="JASGBI010000001">
    <property type="protein sequence ID" value="MDI9238181.1"/>
    <property type="molecule type" value="Genomic_DNA"/>
</dbReference>
<comment type="subcellular location">
    <subcellularLocation>
        <location evidence="1">Cell membrane</location>
        <topology evidence="1">Multi-pass membrane protein</topology>
    </subcellularLocation>
</comment>
<evidence type="ECO:0000313" key="8">
    <source>
        <dbReference type="EMBL" id="MDI9238181.1"/>
    </source>
</evidence>
<dbReference type="InterPro" id="IPR010432">
    <property type="entry name" value="RDD"/>
</dbReference>
<feature type="domain" description="RDD" evidence="7">
    <location>
        <begin position="5"/>
        <end position="171"/>
    </location>
</feature>